<reference evidence="2 3" key="1">
    <citation type="submission" date="2008-04" db="EMBL/GenBank/DDBJ databases">
        <title>Genome diversity and DNA divergence of Rhizobium etli.</title>
        <authorList>
            <person name="Gonzalez V."/>
            <person name="Acosta J.L."/>
            <person name="Santamaria R.I."/>
            <person name="Bustos P."/>
            <person name="Hernandez-Gonzalez I.L."/>
            <person name="Fernandez J.L."/>
            <person name="Diaz R."/>
            <person name="Flores M."/>
            <person name="Mora J."/>
            <person name="Palacios R."/>
            <person name="Davila G."/>
        </authorList>
    </citation>
    <scope>NUCLEOTIDE SEQUENCE [LARGE SCALE GENOMIC DNA]</scope>
    <source>
        <strain evidence="3">CIAT 652</strain>
        <plasmid evidence="3">Plasmid pC</plasmid>
    </source>
</reference>
<evidence type="ECO:0000313" key="3">
    <source>
        <dbReference type="Proteomes" id="UP000008817"/>
    </source>
</evidence>
<gene>
    <name evidence="2" type="ordered locus">RHECIAT_PC0000755</name>
</gene>
<geneLocation type="plasmid" evidence="2 3">
    <name>pC</name>
</geneLocation>
<evidence type="ECO:0000313" key="2">
    <source>
        <dbReference type="EMBL" id="ACE94829.1"/>
    </source>
</evidence>
<protein>
    <submittedName>
        <fullName evidence="2">Uncharacterized protein</fullName>
    </submittedName>
</protein>
<feature type="region of interest" description="Disordered" evidence="1">
    <location>
        <begin position="1"/>
        <end position="21"/>
    </location>
</feature>
<accession>B3Q425</accession>
<dbReference type="eggNOG" id="COG1525">
    <property type="taxonomic scope" value="Bacteria"/>
</dbReference>
<evidence type="ECO:0000256" key="1">
    <source>
        <dbReference type="SAM" id="MobiDB-lite"/>
    </source>
</evidence>
<dbReference type="Proteomes" id="UP000008817">
    <property type="component" value="Plasmid pC"/>
</dbReference>
<organism evidence="2 3">
    <name type="scientific">Rhizobium etli (strain CIAT 652)</name>
    <dbReference type="NCBI Taxonomy" id="491916"/>
    <lineage>
        <taxon>Bacteria</taxon>
        <taxon>Pseudomonadati</taxon>
        <taxon>Pseudomonadota</taxon>
        <taxon>Alphaproteobacteria</taxon>
        <taxon>Hyphomicrobiales</taxon>
        <taxon>Rhizobiaceae</taxon>
        <taxon>Rhizobium/Agrobacterium group</taxon>
        <taxon>Rhizobium</taxon>
    </lineage>
</organism>
<dbReference type="HOGENOM" id="CLU_2773006_0_0_5"/>
<dbReference type="KEGG" id="rec:RHECIAT_PC0000755"/>
<sequence length="69" mass="8008">MYRSGIDIPETGSHAKHQGTEEELVAKGRLKELLAEKGLRVLFSGPLEKTLGRRCFRRAFPKRRNNWRD</sequence>
<keyword evidence="2" id="KW-0614">Plasmid</keyword>
<name>B3Q425_RHIE6</name>
<dbReference type="EMBL" id="CP001077">
    <property type="protein sequence ID" value="ACE94829.1"/>
    <property type="molecule type" value="Genomic_DNA"/>
</dbReference>
<proteinExistence type="predicted"/>
<dbReference type="AlphaFoldDB" id="B3Q425"/>